<dbReference type="GO" id="GO:0004252">
    <property type="term" value="F:serine-type endopeptidase activity"/>
    <property type="evidence" value="ECO:0007669"/>
    <property type="project" value="InterPro"/>
</dbReference>
<dbReference type="PROSITE" id="PS51892">
    <property type="entry name" value="SUBTILASE"/>
    <property type="match status" value="1"/>
</dbReference>
<dbReference type="InterPro" id="IPR036852">
    <property type="entry name" value="Peptidase_S8/S53_dom_sf"/>
</dbReference>
<keyword evidence="3" id="KW-0732">Signal</keyword>
<dbReference type="GO" id="GO:0005576">
    <property type="term" value="C:extracellular region"/>
    <property type="evidence" value="ECO:0007669"/>
    <property type="project" value="UniProtKB-SubCell"/>
</dbReference>
<name>A0A314ZR87_PRUYE</name>
<proteinExistence type="inferred from homology"/>
<dbReference type="Proteomes" id="UP000250321">
    <property type="component" value="Unassembled WGS sequence"/>
</dbReference>
<dbReference type="STRING" id="2094558.A0A314ZR87"/>
<dbReference type="EMBL" id="PJQY01000018">
    <property type="protein sequence ID" value="PQQ21180.1"/>
    <property type="molecule type" value="Genomic_DNA"/>
</dbReference>
<protein>
    <submittedName>
        <fullName evidence="6">Subtilisin-like protease SBT1.9</fullName>
    </submittedName>
</protein>
<dbReference type="Pfam" id="PF00082">
    <property type="entry name" value="Peptidase_S8"/>
    <property type="match status" value="1"/>
</dbReference>
<reference evidence="6 7" key="1">
    <citation type="submission" date="2018-02" db="EMBL/GenBank/DDBJ databases">
        <title>Draft genome of wild Prunus yedoensis var. nudiflora.</title>
        <authorList>
            <person name="Baek S."/>
            <person name="Kim J.-H."/>
            <person name="Choi K."/>
            <person name="Kim G.-B."/>
            <person name="Cho A."/>
            <person name="Jang H."/>
            <person name="Shin C.-H."/>
            <person name="Yu H.-J."/>
            <person name="Mun J.-H."/>
        </authorList>
    </citation>
    <scope>NUCLEOTIDE SEQUENCE [LARGE SCALE GENOMIC DNA]</scope>
    <source>
        <strain evidence="7">cv. Jeju island</strain>
        <tissue evidence="6">Leaf</tissue>
    </source>
</reference>
<dbReference type="GO" id="GO:0006508">
    <property type="term" value="P:proteolysis"/>
    <property type="evidence" value="ECO:0007669"/>
    <property type="project" value="UniProtKB-KW"/>
</dbReference>
<evidence type="ECO:0000256" key="1">
    <source>
        <dbReference type="ARBA" id="ARBA00004613"/>
    </source>
</evidence>
<evidence type="ECO:0000313" key="7">
    <source>
        <dbReference type="Proteomes" id="UP000250321"/>
    </source>
</evidence>
<dbReference type="InterPro" id="IPR045051">
    <property type="entry name" value="SBT"/>
</dbReference>
<comment type="similarity">
    <text evidence="2 4">Belongs to the peptidase S8 family.</text>
</comment>
<comment type="caution">
    <text evidence="6">The sequence shown here is derived from an EMBL/GenBank/DDBJ whole genome shotgun (WGS) entry which is preliminary data.</text>
</comment>
<accession>A0A314ZR87</accession>
<comment type="caution">
    <text evidence="4">Lacks conserved residue(s) required for the propagation of feature annotation.</text>
</comment>
<dbReference type="AlphaFoldDB" id="A0A314ZR87"/>
<evidence type="ECO:0000259" key="5">
    <source>
        <dbReference type="Pfam" id="PF00082"/>
    </source>
</evidence>
<sequence>MATPHVSGVVALLKSAHPKWSAVAIRSALMTTANPVDNSKRPIRDQGFNFTVALPLAMGAGQVDPNRALDPGLIYDATREDYINLLCSMNLFKKRLFAITRSKNYTCDTNLSGDTQQQNSLVL</sequence>
<dbReference type="Gene3D" id="3.40.50.200">
    <property type="entry name" value="Peptidase S8/S53 domain"/>
    <property type="match status" value="1"/>
</dbReference>
<comment type="subcellular location">
    <subcellularLocation>
        <location evidence="1">Secreted</location>
    </subcellularLocation>
</comment>
<keyword evidence="6" id="KW-0378">Hydrolase</keyword>
<evidence type="ECO:0000256" key="4">
    <source>
        <dbReference type="PROSITE-ProRule" id="PRU01240"/>
    </source>
</evidence>
<feature type="domain" description="Peptidase S8/S53" evidence="5">
    <location>
        <begin position="1"/>
        <end position="42"/>
    </location>
</feature>
<organism evidence="6 7">
    <name type="scientific">Prunus yedoensis var. nudiflora</name>
    <dbReference type="NCBI Taxonomy" id="2094558"/>
    <lineage>
        <taxon>Eukaryota</taxon>
        <taxon>Viridiplantae</taxon>
        <taxon>Streptophyta</taxon>
        <taxon>Embryophyta</taxon>
        <taxon>Tracheophyta</taxon>
        <taxon>Spermatophyta</taxon>
        <taxon>Magnoliopsida</taxon>
        <taxon>eudicotyledons</taxon>
        <taxon>Gunneridae</taxon>
        <taxon>Pentapetalae</taxon>
        <taxon>rosids</taxon>
        <taxon>fabids</taxon>
        <taxon>Rosales</taxon>
        <taxon>Rosaceae</taxon>
        <taxon>Amygdaloideae</taxon>
        <taxon>Amygdaleae</taxon>
        <taxon>Prunus</taxon>
    </lineage>
</organism>
<dbReference type="SUPFAM" id="SSF52743">
    <property type="entry name" value="Subtilisin-like"/>
    <property type="match status" value="1"/>
</dbReference>
<dbReference type="InterPro" id="IPR000209">
    <property type="entry name" value="Peptidase_S8/S53_dom"/>
</dbReference>
<gene>
    <name evidence="6" type="ORF">Pyn_24116</name>
</gene>
<keyword evidence="6" id="KW-0645">Protease</keyword>
<dbReference type="OrthoDB" id="206201at2759"/>
<keyword evidence="7" id="KW-1185">Reference proteome</keyword>
<evidence type="ECO:0000313" key="6">
    <source>
        <dbReference type="EMBL" id="PQQ21180.1"/>
    </source>
</evidence>
<evidence type="ECO:0000256" key="2">
    <source>
        <dbReference type="ARBA" id="ARBA00011073"/>
    </source>
</evidence>
<evidence type="ECO:0000256" key="3">
    <source>
        <dbReference type="ARBA" id="ARBA00022729"/>
    </source>
</evidence>
<dbReference type="PANTHER" id="PTHR10795">
    <property type="entry name" value="PROPROTEIN CONVERTASE SUBTILISIN/KEXIN"/>
    <property type="match status" value="1"/>
</dbReference>